<dbReference type="PANTHER" id="PTHR43046:SF2">
    <property type="entry name" value="8-OXO-DGTP DIPHOSPHATASE-RELATED"/>
    <property type="match status" value="1"/>
</dbReference>
<proteinExistence type="predicted"/>
<organism evidence="4 5">
    <name type="scientific">Candidatus Vogelbacteria bacterium CG10_big_fil_rev_8_21_14_0_10_51_16</name>
    <dbReference type="NCBI Taxonomy" id="1975045"/>
    <lineage>
        <taxon>Bacteria</taxon>
        <taxon>Candidatus Vogeliibacteriota</taxon>
    </lineage>
</organism>
<dbReference type="CDD" id="cd02883">
    <property type="entry name" value="NUDIX_Hydrolase"/>
    <property type="match status" value="1"/>
</dbReference>
<dbReference type="Gene3D" id="3.90.79.10">
    <property type="entry name" value="Nucleoside Triphosphate Pyrophosphohydrolase"/>
    <property type="match status" value="1"/>
</dbReference>
<dbReference type="PROSITE" id="PS51462">
    <property type="entry name" value="NUDIX"/>
    <property type="match status" value="1"/>
</dbReference>
<dbReference type="Proteomes" id="UP000228767">
    <property type="component" value="Unassembled WGS sequence"/>
</dbReference>
<evidence type="ECO:0000313" key="4">
    <source>
        <dbReference type="EMBL" id="PIR44865.1"/>
    </source>
</evidence>
<evidence type="ECO:0000259" key="3">
    <source>
        <dbReference type="PROSITE" id="PS51462"/>
    </source>
</evidence>
<comment type="cofactor">
    <cofactor evidence="1">
        <name>Mg(2+)</name>
        <dbReference type="ChEBI" id="CHEBI:18420"/>
    </cofactor>
</comment>
<dbReference type="PANTHER" id="PTHR43046">
    <property type="entry name" value="GDP-MANNOSE MANNOSYL HYDROLASE"/>
    <property type="match status" value="1"/>
</dbReference>
<evidence type="ECO:0000256" key="1">
    <source>
        <dbReference type="ARBA" id="ARBA00001946"/>
    </source>
</evidence>
<dbReference type="Pfam" id="PF00293">
    <property type="entry name" value="NUDIX"/>
    <property type="match status" value="1"/>
</dbReference>
<accession>A0A2H0RGE1</accession>
<reference evidence="4 5" key="1">
    <citation type="submission" date="2017-09" db="EMBL/GenBank/DDBJ databases">
        <title>Depth-based differentiation of microbial function through sediment-hosted aquifers and enrichment of novel symbionts in the deep terrestrial subsurface.</title>
        <authorList>
            <person name="Probst A.J."/>
            <person name="Ladd B."/>
            <person name="Jarett J.K."/>
            <person name="Geller-Mcgrath D.E."/>
            <person name="Sieber C.M."/>
            <person name="Emerson J.B."/>
            <person name="Anantharaman K."/>
            <person name="Thomas B.C."/>
            <person name="Malmstrom R."/>
            <person name="Stieglmeier M."/>
            <person name="Klingl A."/>
            <person name="Woyke T."/>
            <person name="Ryan C.M."/>
            <person name="Banfield J.F."/>
        </authorList>
    </citation>
    <scope>NUCLEOTIDE SEQUENCE [LARGE SCALE GENOMIC DNA]</scope>
    <source>
        <strain evidence="4">CG10_big_fil_rev_8_21_14_0_10_51_16</strain>
    </source>
</reference>
<dbReference type="InterPro" id="IPR015797">
    <property type="entry name" value="NUDIX_hydrolase-like_dom_sf"/>
</dbReference>
<evidence type="ECO:0000313" key="5">
    <source>
        <dbReference type="Proteomes" id="UP000228767"/>
    </source>
</evidence>
<name>A0A2H0RGE1_9BACT</name>
<dbReference type="PRINTS" id="PR00502">
    <property type="entry name" value="NUDIXFAMILY"/>
</dbReference>
<dbReference type="EMBL" id="PCYI01000018">
    <property type="protein sequence ID" value="PIR44865.1"/>
    <property type="molecule type" value="Genomic_DNA"/>
</dbReference>
<dbReference type="InterPro" id="IPR020476">
    <property type="entry name" value="Nudix_hydrolase"/>
</dbReference>
<sequence length="154" mass="17215">MMVSLSTEATRTEPKKKASFVNLAVVENKQGEVLCIRRVVKETGKDGSTLEWAFPGGRQEEGETREACVAREVLVETGYTVKPLRQLNIRMHPQLPACIVYHLCALNESAPVAKPKEPHEVAEVRWVRPEILQTLITTKMDPVVAKTLRIEPTA</sequence>
<comment type="caution">
    <text evidence="4">The sequence shown here is derived from an EMBL/GenBank/DDBJ whole genome shotgun (WGS) entry which is preliminary data.</text>
</comment>
<keyword evidence="2" id="KW-0378">Hydrolase</keyword>
<dbReference type="AlphaFoldDB" id="A0A2H0RGE1"/>
<feature type="domain" description="Nudix hydrolase" evidence="3">
    <location>
        <begin position="15"/>
        <end position="150"/>
    </location>
</feature>
<protein>
    <recommendedName>
        <fullName evidence="3">Nudix hydrolase domain-containing protein</fullName>
    </recommendedName>
</protein>
<dbReference type="GO" id="GO:0016787">
    <property type="term" value="F:hydrolase activity"/>
    <property type="evidence" value="ECO:0007669"/>
    <property type="project" value="UniProtKB-KW"/>
</dbReference>
<dbReference type="SUPFAM" id="SSF55811">
    <property type="entry name" value="Nudix"/>
    <property type="match status" value="1"/>
</dbReference>
<dbReference type="InterPro" id="IPR000086">
    <property type="entry name" value="NUDIX_hydrolase_dom"/>
</dbReference>
<gene>
    <name evidence="4" type="ORF">COV10_02475</name>
</gene>
<evidence type="ECO:0000256" key="2">
    <source>
        <dbReference type="ARBA" id="ARBA00022801"/>
    </source>
</evidence>